<comment type="caution">
    <text evidence="1">The sequence shown here is derived from an EMBL/GenBank/DDBJ whole genome shotgun (WGS) entry which is preliminary data.</text>
</comment>
<dbReference type="EMBL" id="JBHTAP010000001">
    <property type="protein sequence ID" value="MFC7236219.1"/>
    <property type="molecule type" value="Genomic_DNA"/>
</dbReference>
<dbReference type="GeneID" id="79267930"/>
<dbReference type="Proteomes" id="UP001596398">
    <property type="component" value="Unassembled WGS sequence"/>
</dbReference>
<dbReference type="AlphaFoldDB" id="A0ABD5ZRL1"/>
<dbReference type="Pfam" id="PF24366">
    <property type="entry name" value="DUF7522"/>
    <property type="match status" value="1"/>
</dbReference>
<dbReference type="InterPro" id="IPR055944">
    <property type="entry name" value="DUF7522"/>
</dbReference>
<organism evidence="1 2">
    <name type="scientific">Halosegnis marinus</name>
    <dbReference type="NCBI Taxonomy" id="3034023"/>
    <lineage>
        <taxon>Archaea</taxon>
        <taxon>Methanobacteriati</taxon>
        <taxon>Methanobacteriota</taxon>
        <taxon>Stenosarchaea group</taxon>
        <taxon>Halobacteria</taxon>
        <taxon>Halobacteriales</taxon>
        <taxon>Natronomonadaceae</taxon>
        <taxon>Halosegnis</taxon>
    </lineage>
</organism>
<name>A0ABD5ZRL1_9EURY</name>
<evidence type="ECO:0000313" key="1">
    <source>
        <dbReference type="EMBL" id="MFC7236219.1"/>
    </source>
</evidence>
<gene>
    <name evidence="1" type="ORF">ACFQJ4_12920</name>
</gene>
<evidence type="ECO:0000313" key="2">
    <source>
        <dbReference type="Proteomes" id="UP001596398"/>
    </source>
</evidence>
<accession>A0ABD5ZRL1</accession>
<protein>
    <submittedName>
        <fullName evidence="1">Uncharacterized protein</fullName>
    </submittedName>
</protein>
<proteinExistence type="predicted"/>
<sequence length="133" mass="14352">MDGADDRLLAVVREATGDALRDLWLFGEDGERAVYVRDDVAEALEGVDTDPYIDNERYGYITRATYEDLTYASYEYTVRGFDAFVTFRTFVGGVGVLVSVDAGTDFDAGALHASLSDADVDLAAALSLDGEAS</sequence>
<keyword evidence="2" id="KW-1185">Reference proteome</keyword>
<reference evidence="1 2" key="1">
    <citation type="journal article" date="2019" name="Int. J. Syst. Evol. Microbiol.">
        <title>The Global Catalogue of Microorganisms (GCM) 10K type strain sequencing project: providing services to taxonomists for standard genome sequencing and annotation.</title>
        <authorList>
            <consortium name="The Broad Institute Genomics Platform"/>
            <consortium name="The Broad Institute Genome Sequencing Center for Infectious Disease"/>
            <person name="Wu L."/>
            <person name="Ma J."/>
        </authorList>
    </citation>
    <scope>NUCLEOTIDE SEQUENCE [LARGE SCALE GENOMIC DNA]</scope>
    <source>
        <strain evidence="1 2">DT85</strain>
    </source>
</reference>
<dbReference type="RefSeq" id="WP_276234377.1">
    <property type="nucleotide sequence ID" value="NZ_CP119802.1"/>
</dbReference>